<sequence>MVFDNRTMHRASDSESAGRQAPRSRCWGDRIVRQRQVVWRILLSVGLVASAAQAQGQEGIPPELLALLVEPSEPPVPRMIAGQIVDENQRPLAGVEVVVLESNENDGASQRVASATSDLIGHYQIPLGEWTQRRYPQGKVLPVDWVDGDPPLLTIVAKAPGRASFRVGVSSADAVNLGDVTDIMLPPAASLRGVVTKADGTPVSGAVVSATVGVAWPRIDDGIFRARTDAQGRYEIADLIAFSQDEPTDKGRPVAYGMVKATRSLQLPGLIVGDDNHINLTVEHPDFAVKHMRCKRVPGEVNVSLDPAAILSGRVVAASGSGVSEALVCVASVASAEPEAEGEGDVGRRYVETVRTDVDGRYLFRSLPAGDYVASARLGHYQYMAPTNLQAKAGETMIADDLVASSPCLIRVRLIDDQTGQPLAIEKNVLALFFLTTGDADRQTTSAVPVLLTGDHFELRSRAGDFSLSFSHLRGEDDTELYDPIPFQIAGRIDVDPAPPLDVSFRLRSQRMAEEARKKHQASVAQAEQHARDGQFEAAIELLDEALAASPKSMPARRLRADARSKLQQYREAIEDYTALLTDDEVLEVLGDDAQRITIRNDLAFILATAPDESLRDGARAVELALEAVQLAEQSHVLFDTVAVAYAETGDFSEAIRWMEKAIALDPQREAYQRHLQLMRAGQPVRQEEEAQDDDGAGP</sequence>
<dbReference type="InterPro" id="IPR013784">
    <property type="entry name" value="Carb-bd-like_fold"/>
</dbReference>
<dbReference type="Gene3D" id="2.60.40.1120">
    <property type="entry name" value="Carboxypeptidase-like, regulatory domain"/>
    <property type="match status" value="1"/>
</dbReference>
<dbReference type="GO" id="GO:0030246">
    <property type="term" value="F:carbohydrate binding"/>
    <property type="evidence" value="ECO:0007669"/>
    <property type="project" value="InterPro"/>
</dbReference>
<dbReference type="GO" id="GO:0009279">
    <property type="term" value="C:cell outer membrane"/>
    <property type="evidence" value="ECO:0007669"/>
    <property type="project" value="TreeGrafter"/>
</dbReference>
<evidence type="ECO:0000256" key="2">
    <source>
        <dbReference type="ARBA" id="ARBA00022803"/>
    </source>
</evidence>
<evidence type="ECO:0000256" key="3">
    <source>
        <dbReference type="PROSITE-ProRule" id="PRU00339"/>
    </source>
</evidence>
<dbReference type="AlphaFoldDB" id="A0A517TY43"/>
<accession>A0A517TY43</accession>
<name>A0A517TY43_9BACT</name>
<dbReference type="PANTHER" id="PTHR44858">
    <property type="entry name" value="TETRATRICOPEPTIDE REPEAT PROTEIN 6"/>
    <property type="match status" value="1"/>
</dbReference>
<evidence type="ECO:0000256" key="4">
    <source>
        <dbReference type="SAM" id="MobiDB-lite"/>
    </source>
</evidence>
<feature type="region of interest" description="Disordered" evidence="4">
    <location>
        <begin position="680"/>
        <end position="699"/>
    </location>
</feature>
<dbReference type="InterPro" id="IPR019734">
    <property type="entry name" value="TPR_rpt"/>
</dbReference>
<feature type="compositionally biased region" description="Acidic residues" evidence="4">
    <location>
        <begin position="690"/>
        <end position="699"/>
    </location>
</feature>
<dbReference type="SMART" id="SM00028">
    <property type="entry name" value="TPR"/>
    <property type="match status" value="3"/>
</dbReference>
<dbReference type="EMBL" id="CP036339">
    <property type="protein sequence ID" value="QDT73290.1"/>
    <property type="molecule type" value="Genomic_DNA"/>
</dbReference>
<dbReference type="PANTHER" id="PTHR44858:SF1">
    <property type="entry name" value="UDP-N-ACETYLGLUCOSAMINE--PEPTIDE N-ACETYLGLUCOSAMINYLTRANSFERASE SPINDLY-RELATED"/>
    <property type="match status" value="1"/>
</dbReference>
<keyword evidence="1" id="KW-0677">Repeat</keyword>
<reference evidence="5 6" key="1">
    <citation type="submission" date="2019-02" db="EMBL/GenBank/DDBJ databases">
        <title>Deep-cultivation of Planctomycetes and their phenomic and genomic characterization uncovers novel biology.</title>
        <authorList>
            <person name="Wiegand S."/>
            <person name="Jogler M."/>
            <person name="Boedeker C."/>
            <person name="Pinto D."/>
            <person name="Vollmers J."/>
            <person name="Rivas-Marin E."/>
            <person name="Kohn T."/>
            <person name="Peeters S.H."/>
            <person name="Heuer A."/>
            <person name="Rast P."/>
            <person name="Oberbeckmann S."/>
            <person name="Bunk B."/>
            <person name="Jeske O."/>
            <person name="Meyerdierks A."/>
            <person name="Storesund J.E."/>
            <person name="Kallscheuer N."/>
            <person name="Luecker S."/>
            <person name="Lage O.M."/>
            <person name="Pohl T."/>
            <person name="Merkel B.J."/>
            <person name="Hornburger P."/>
            <person name="Mueller R.-W."/>
            <person name="Bruemmer F."/>
            <person name="Labrenz M."/>
            <person name="Spormann A.M."/>
            <person name="Op den Camp H."/>
            <person name="Overmann J."/>
            <person name="Amann R."/>
            <person name="Jetten M.S.M."/>
            <person name="Mascher T."/>
            <person name="Medema M.H."/>
            <person name="Devos D.P."/>
            <person name="Kaster A.-K."/>
            <person name="Ovreas L."/>
            <person name="Rohde M."/>
            <person name="Galperin M.Y."/>
            <person name="Jogler C."/>
        </authorList>
    </citation>
    <scope>NUCLEOTIDE SEQUENCE [LARGE SCALE GENOMIC DNA]</scope>
    <source>
        <strain evidence="5 6">I41</strain>
    </source>
</reference>
<feature type="repeat" description="TPR" evidence="3">
    <location>
        <begin position="636"/>
        <end position="669"/>
    </location>
</feature>
<dbReference type="InterPro" id="IPR011990">
    <property type="entry name" value="TPR-like_helical_dom_sf"/>
</dbReference>
<evidence type="ECO:0000313" key="5">
    <source>
        <dbReference type="EMBL" id="QDT73290.1"/>
    </source>
</evidence>
<dbReference type="SUPFAM" id="SSF49452">
    <property type="entry name" value="Starch-binding domain-like"/>
    <property type="match status" value="2"/>
</dbReference>
<evidence type="ECO:0000313" key="6">
    <source>
        <dbReference type="Proteomes" id="UP000317909"/>
    </source>
</evidence>
<dbReference type="GO" id="GO:0046813">
    <property type="term" value="P:receptor-mediated virion attachment to host cell"/>
    <property type="evidence" value="ECO:0007669"/>
    <property type="project" value="TreeGrafter"/>
</dbReference>
<dbReference type="PROSITE" id="PS50005">
    <property type="entry name" value="TPR"/>
    <property type="match status" value="1"/>
</dbReference>
<dbReference type="Gene3D" id="1.25.40.10">
    <property type="entry name" value="Tetratricopeptide repeat domain"/>
    <property type="match status" value="2"/>
</dbReference>
<dbReference type="Proteomes" id="UP000317909">
    <property type="component" value="Chromosome"/>
</dbReference>
<dbReference type="InterPro" id="IPR050498">
    <property type="entry name" value="Ycf3"/>
</dbReference>
<gene>
    <name evidence="5" type="ORF">I41_24790</name>
</gene>
<proteinExistence type="predicted"/>
<protein>
    <submittedName>
        <fullName evidence="5">Tetratricopeptide repeat protein</fullName>
    </submittedName>
</protein>
<evidence type="ECO:0000256" key="1">
    <source>
        <dbReference type="ARBA" id="ARBA00022737"/>
    </source>
</evidence>
<keyword evidence="2 3" id="KW-0802">TPR repeat</keyword>
<dbReference type="InterPro" id="IPR008969">
    <property type="entry name" value="CarboxyPept-like_regulatory"/>
</dbReference>
<dbReference type="OrthoDB" id="279966at2"/>
<feature type="region of interest" description="Disordered" evidence="4">
    <location>
        <begin position="1"/>
        <end position="24"/>
    </location>
</feature>
<organism evidence="5 6">
    <name type="scientific">Lacipirellula limnantheis</name>
    <dbReference type="NCBI Taxonomy" id="2528024"/>
    <lineage>
        <taxon>Bacteria</taxon>
        <taxon>Pseudomonadati</taxon>
        <taxon>Planctomycetota</taxon>
        <taxon>Planctomycetia</taxon>
        <taxon>Pirellulales</taxon>
        <taxon>Lacipirellulaceae</taxon>
        <taxon>Lacipirellula</taxon>
    </lineage>
</organism>
<dbReference type="InterPro" id="IPR013105">
    <property type="entry name" value="TPR_2"/>
</dbReference>
<keyword evidence="6" id="KW-1185">Reference proteome</keyword>
<dbReference type="SUPFAM" id="SSF48452">
    <property type="entry name" value="TPR-like"/>
    <property type="match status" value="1"/>
</dbReference>
<dbReference type="Pfam" id="PF07719">
    <property type="entry name" value="TPR_2"/>
    <property type="match status" value="1"/>
</dbReference>
<feature type="compositionally biased region" description="Basic and acidic residues" evidence="4">
    <location>
        <begin position="1"/>
        <end position="13"/>
    </location>
</feature>
<dbReference type="SUPFAM" id="SSF49464">
    <property type="entry name" value="Carboxypeptidase regulatory domain-like"/>
    <property type="match status" value="1"/>
</dbReference>
<dbReference type="KEGG" id="llh:I41_24790"/>